<organism evidence="1 2">
    <name type="scientific">Terrimonas rubra</name>
    <dbReference type="NCBI Taxonomy" id="1035890"/>
    <lineage>
        <taxon>Bacteria</taxon>
        <taxon>Pseudomonadati</taxon>
        <taxon>Bacteroidota</taxon>
        <taxon>Chitinophagia</taxon>
        <taxon>Chitinophagales</taxon>
        <taxon>Chitinophagaceae</taxon>
        <taxon>Terrimonas</taxon>
    </lineage>
</organism>
<comment type="caution">
    <text evidence="1">The sequence shown here is derived from an EMBL/GenBank/DDBJ whole genome shotgun (WGS) entry which is preliminary data.</text>
</comment>
<dbReference type="Gene3D" id="1.25.40.290">
    <property type="entry name" value="ARM repeat domains"/>
    <property type="match status" value="1"/>
</dbReference>
<dbReference type="InterPro" id="IPR014825">
    <property type="entry name" value="DNA_alkylation"/>
</dbReference>
<protein>
    <submittedName>
        <fullName evidence="1">DNA alkylation repair protein</fullName>
    </submittedName>
</protein>
<keyword evidence="2" id="KW-1185">Reference proteome</keyword>
<dbReference type="Pfam" id="PF08713">
    <property type="entry name" value="DNA_alkylation"/>
    <property type="match status" value="1"/>
</dbReference>
<dbReference type="Gene3D" id="1.10.1240.70">
    <property type="match status" value="1"/>
</dbReference>
<dbReference type="InterPro" id="IPR016024">
    <property type="entry name" value="ARM-type_fold"/>
</dbReference>
<proteinExistence type="predicted"/>
<name>A0ABW6A2E4_9BACT</name>
<evidence type="ECO:0000313" key="1">
    <source>
        <dbReference type="EMBL" id="MFD2918912.1"/>
    </source>
</evidence>
<dbReference type="EMBL" id="JBHUOZ010000001">
    <property type="protein sequence ID" value="MFD2918912.1"/>
    <property type="molecule type" value="Genomic_DNA"/>
</dbReference>
<dbReference type="SUPFAM" id="SSF48371">
    <property type="entry name" value="ARM repeat"/>
    <property type="match status" value="1"/>
</dbReference>
<evidence type="ECO:0000313" key="2">
    <source>
        <dbReference type="Proteomes" id="UP001597511"/>
    </source>
</evidence>
<gene>
    <name evidence="1" type="ORF">ACFS6H_04260</name>
</gene>
<accession>A0ABW6A2E4</accession>
<dbReference type="Proteomes" id="UP001597511">
    <property type="component" value="Unassembled WGS sequence"/>
</dbReference>
<sequence length="199" mass="23441">MKALLDKISKIEHGFNHIIEAGQVILQDDRIDHFELAQRFIESTQPYQVRMLGTYLLGELAVINKKALELLEKTVSQDENWRVQEMLAKAFDAYCKNKGYEKSLVKIKFWIKHKNSNIARAVTEGLRIWTSRDFFRENPKTAIELISSNKRTESLYLRKSIGNALRDIKKKFPEEIREEISTWDKQDKKIEFILKLINK</sequence>
<dbReference type="RefSeq" id="WP_386095555.1">
    <property type="nucleotide sequence ID" value="NZ_JBHUOZ010000001.1"/>
</dbReference>
<reference evidence="2" key="1">
    <citation type="journal article" date="2019" name="Int. J. Syst. Evol. Microbiol.">
        <title>The Global Catalogue of Microorganisms (GCM) 10K type strain sequencing project: providing services to taxonomists for standard genome sequencing and annotation.</title>
        <authorList>
            <consortium name="The Broad Institute Genomics Platform"/>
            <consortium name="The Broad Institute Genome Sequencing Center for Infectious Disease"/>
            <person name="Wu L."/>
            <person name="Ma J."/>
        </authorList>
    </citation>
    <scope>NUCLEOTIDE SEQUENCE [LARGE SCALE GENOMIC DNA]</scope>
    <source>
        <strain evidence="2">KCTC 23299</strain>
    </source>
</reference>